<keyword evidence="4" id="KW-1185">Reference proteome</keyword>
<name>A0ABQ4TWT1_9HYPH</name>
<keyword evidence="2" id="KW-0472">Membrane</keyword>
<evidence type="ECO:0000313" key="4">
    <source>
        <dbReference type="Proteomes" id="UP001055057"/>
    </source>
</evidence>
<keyword evidence="2" id="KW-1133">Transmembrane helix</keyword>
<protein>
    <recommendedName>
        <fullName evidence="5">Alpha/beta hydrolase</fullName>
    </recommendedName>
</protein>
<reference evidence="3" key="1">
    <citation type="journal article" date="2021" name="Front. Microbiol.">
        <title>Comprehensive Comparative Genomics and Phenotyping of Methylobacterium Species.</title>
        <authorList>
            <person name="Alessa O."/>
            <person name="Ogura Y."/>
            <person name="Fujitani Y."/>
            <person name="Takami H."/>
            <person name="Hayashi T."/>
            <person name="Sahin N."/>
            <person name="Tani A."/>
        </authorList>
    </citation>
    <scope>NUCLEOTIDE SEQUENCE</scope>
    <source>
        <strain evidence="3">DSM 23632</strain>
    </source>
</reference>
<evidence type="ECO:0000256" key="2">
    <source>
        <dbReference type="SAM" id="Phobius"/>
    </source>
</evidence>
<gene>
    <name evidence="3" type="ORF">MPOCJGCO_0558</name>
</gene>
<comment type="caution">
    <text evidence="3">The sequence shown here is derived from an EMBL/GenBank/DDBJ whole genome shotgun (WGS) entry which is preliminary data.</text>
</comment>
<dbReference type="SUPFAM" id="SSF53474">
    <property type="entry name" value="alpha/beta-Hydrolases"/>
    <property type="match status" value="1"/>
</dbReference>
<evidence type="ECO:0000256" key="1">
    <source>
        <dbReference type="SAM" id="MobiDB-lite"/>
    </source>
</evidence>
<accession>A0ABQ4TWT1</accession>
<reference evidence="3" key="2">
    <citation type="submission" date="2021-08" db="EMBL/GenBank/DDBJ databases">
        <authorList>
            <person name="Tani A."/>
            <person name="Ola A."/>
            <person name="Ogura Y."/>
            <person name="Katsura K."/>
            <person name="Hayashi T."/>
        </authorList>
    </citation>
    <scope>NUCLEOTIDE SEQUENCE</scope>
    <source>
        <strain evidence="3">DSM 23632</strain>
    </source>
</reference>
<feature type="compositionally biased region" description="Low complexity" evidence="1">
    <location>
        <begin position="709"/>
        <end position="718"/>
    </location>
</feature>
<evidence type="ECO:0008006" key="5">
    <source>
        <dbReference type="Google" id="ProtNLM"/>
    </source>
</evidence>
<dbReference type="Proteomes" id="UP001055057">
    <property type="component" value="Unassembled WGS sequence"/>
</dbReference>
<dbReference type="EMBL" id="BPRB01000034">
    <property type="protein sequence ID" value="GJE58477.1"/>
    <property type="molecule type" value="Genomic_DNA"/>
</dbReference>
<proteinExistence type="predicted"/>
<feature type="transmembrane region" description="Helical" evidence="2">
    <location>
        <begin position="32"/>
        <end position="54"/>
    </location>
</feature>
<evidence type="ECO:0000313" key="3">
    <source>
        <dbReference type="EMBL" id="GJE58477.1"/>
    </source>
</evidence>
<dbReference type="InterPro" id="IPR029058">
    <property type="entry name" value="AB_hydrolase_fold"/>
</dbReference>
<organism evidence="3 4">
    <name type="scientific">Methylobacterium trifolii</name>
    <dbReference type="NCBI Taxonomy" id="1003092"/>
    <lineage>
        <taxon>Bacteria</taxon>
        <taxon>Pseudomonadati</taxon>
        <taxon>Pseudomonadota</taxon>
        <taxon>Alphaproteobacteria</taxon>
        <taxon>Hyphomicrobiales</taxon>
        <taxon>Methylobacteriaceae</taxon>
        <taxon>Methylobacterium</taxon>
    </lineage>
</organism>
<feature type="region of interest" description="Disordered" evidence="1">
    <location>
        <begin position="699"/>
        <end position="731"/>
    </location>
</feature>
<keyword evidence="2" id="KW-0812">Transmembrane</keyword>
<sequence>MGNGQAPQPRPPLMPGKPRRIRRVVRGTFRGTGYLVAGFVGITVVVLAIGNILFSSARTVPYRALDPQAENCRQDAEAGWDVLARPAAGGRTGAVGNDEWAAIDMAGPGARPRLSCSIQRHALPGYRASDGSERRLAYDLAFIELQEDGKPFVLRESCKADQAGCRDEGYGPVRKQVGGRSQLQALLDHLDPARPNYVLVFIHGWRHNADIGDSNVGDFRHYAAHAARFIEDRFAADPEHKPRVTAIYVGWRGARTDETWLKRKLGTVGEWLGTLAALPTLFDRKPVSEAVAPAALSALRAIEHRLRIDKSLPSPKDLPVQGASRMIVFGHSLGGNMLATALQDDLVKKVSSHAPGTYMLPSVGDLVVLINPAAEASKWVDVQRALWRRIPMSFAERASGADYSSGHRFFRPEQRPVLVSVTAALDWPPGGRTETDCKPPKAGTDDTYKESRALVRDGVEYDWATYDLFPAFKGDFRPAADSLVRLGTGRDPHDQCLGSVPLTWQQKTFGWLATLAARGIRVLPFMRTDLEDTRTIGHLDPSRPAQGGGTQNYFPTRPFGTTHELRGRPKGEPNVARKWRVPVGVGQEREIPVDYAEVVGPDAACPVAKDWLATARARQEERDHGGHGTYWASDDAGAAAPALQFLHGFNLAGIAAITRARDPFWNMRAFDTALARHDGFMLSSFICAMNQLVMDDVTSFTPPTPPPGAAGSAAGTPALMPEPVAPSLAQP</sequence>
<dbReference type="Gene3D" id="3.40.50.1820">
    <property type="entry name" value="alpha/beta hydrolase"/>
    <property type="match status" value="1"/>
</dbReference>